<protein>
    <recommendedName>
        <fullName evidence="3">Nucleotide-diphospho-sugar transferase domain-containing protein</fullName>
    </recommendedName>
</protein>
<dbReference type="AlphaFoldDB" id="A0A0B1T8W5"/>
<proteinExistence type="predicted"/>
<evidence type="ECO:0000313" key="1">
    <source>
        <dbReference type="EMBL" id="KHJ93649.1"/>
    </source>
</evidence>
<organism evidence="1 2">
    <name type="scientific">Oesophagostomum dentatum</name>
    <name type="common">Nodular worm</name>
    <dbReference type="NCBI Taxonomy" id="61180"/>
    <lineage>
        <taxon>Eukaryota</taxon>
        <taxon>Metazoa</taxon>
        <taxon>Ecdysozoa</taxon>
        <taxon>Nematoda</taxon>
        <taxon>Chromadorea</taxon>
        <taxon>Rhabditida</taxon>
        <taxon>Rhabditina</taxon>
        <taxon>Rhabditomorpha</taxon>
        <taxon>Strongyloidea</taxon>
        <taxon>Strongylidae</taxon>
        <taxon>Oesophagostomum</taxon>
    </lineage>
</organism>
<dbReference type="OrthoDB" id="10053392at2759"/>
<accession>A0A0B1T8W5</accession>
<dbReference type="InterPro" id="IPR012444">
    <property type="entry name" value="DUF1647"/>
</dbReference>
<dbReference type="PANTHER" id="PTHR31389">
    <property type="entry name" value="LD39211P"/>
    <property type="match status" value="1"/>
</dbReference>
<keyword evidence="2" id="KW-1185">Reference proteome</keyword>
<dbReference type="Proteomes" id="UP000053660">
    <property type="component" value="Unassembled WGS sequence"/>
</dbReference>
<dbReference type="PANTHER" id="PTHR31389:SF4">
    <property type="entry name" value="LD39211P"/>
    <property type="match status" value="1"/>
</dbReference>
<evidence type="ECO:0008006" key="3">
    <source>
        <dbReference type="Google" id="ProtNLM"/>
    </source>
</evidence>
<evidence type="ECO:0000313" key="2">
    <source>
        <dbReference type="Proteomes" id="UP000053660"/>
    </source>
</evidence>
<sequence length="286" mass="32846">MRFEDIPAPAFVTAMSENHYQEGLTLIANIRKLWPQQKIIVYDIGLLEKSAESMRSKCFVEIRRFPFDNYPPYIRHLQEFRWKPLLMAMVLKEFGALWYMDTSVRWKRDRLSVVYSEISCQKEKARQNFSVGLDVSVTKSYRKKSAFLLHAAVSNSIFATTNPDVYAYIPTDIEAIKDESCLSLQAGFAFIVRTLEAKEILKWYVLCALEKDCMAPPGSQVKCSFGRDRFATYASCHRYDQSIINLLLANAYHYNVANYVSSLGPEGAVIEREASLNLSEKDFMCA</sequence>
<gene>
    <name evidence="1" type="ORF">OESDEN_06436</name>
</gene>
<reference evidence="1 2" key="1">
    <citation type="submission" date="2014-03" db="EMBL/GenBank/DDBJ databases">
        <title>Draft genome of the hookworm Oesophagostomum dentatum.</title>
        <authorList>
            <person name="Mitreva M."/>
        </authorList>
    </citation>
    <scope>NUCLEOTIDE SEQUENCE [LARGE SCALE GENOMIC DNA]</scope>
    <source>
        <strain evidence="1 2">OD-Hann</strain>
    </source>
</reference>
<name>A0A0B1T8W5_OESDE</name>
<dbReference type="EMBL" id="KN550670">
    <property type="protein sequence ID" value="KHJ93649.1"/>
    <property type="molecule type" value="Genomic_DNA"/>
</dbReference>
<dbReference type="Pfam" id="PF07801">
    <property type="entry name" value="DUF1647"/>
    <property type="match status" value="1"/>
</dbReference>